<feature type="transmembrane region" description="Helical" evidence="8">
    <location>
        <begin position="352"/>
        <end position="373"/>
    </location>
</feature>
<dbReference type="Pfam" id="PF13231">
    <property type="entry name" value="PMT_2"/>
    <property type="match status" value="1"/>
</dbReference>
<keyword evidence="2" id="KW-1003">Cell membrane</keyword>
<feature type="transmembrane region" description="Helical" evidence="8">
    <location>
        <begin position="199"/>
        <end position="218"/>
    </location>
</feature>
<evidence type="ECO:0000256" key="7">
    <source>
        <dbReference type="ARBA" id="ARBA00023136"/>
    </source>
</evidence>
<keyword evidence="4" id="KW-0808">Transferase</keyword>
<proteinExistence type="predicted"/>
<evidence type="ECO:0000256" key="4">
    <source>
        <dbReference type="ARBA" id="ARBA00022679"/>
    </source>
</evidence>
<dbReference type="InterPro" id="IPR038731">
    <property type="entry name" value="RgtA/B/C-like"/>
</dbReference>
<feature type="domain" description="Glycosyltransferase RgtA/B/C/D-like" evidence="9">
    <location>
        <begin position="55"/>
        <end position="216"/>
    </location>
</feature>
<dbReference type="Proteomes" id="UP001500840">
    <property type="component" value="Unassembled WGS sequence"/>
</dbReference>
<dbReference type="PANTHER" id="PTHR33908:SF11">
    <property type="entry name" value="MEMBRANE PROTEIN"/>
    <property type="match status" value="1"/>
</dbReference>
<keyword evidence="7 8" id="KW-0472">Membrane</keyword>
<keyword evidence="11" id="KW-1185">Reference proteome</keyword>
<evidence type="ECO:0000256" key="5">
    <source>
        <dbReference type="ARBA" id="ARBA00022692"/>
    </source>
</evidence>
<feature type="transmembrane region" description="Helical" evidence="8">
    <location>
        <begin position="12"/>
        <end position="34"/>
    </location>
</feature>
<evidence type="ECO:0000313" key="10">
    <source>
        <dbReference type="EMBL" id="GAA4458511.1"/>
    </source>
</evidence>
<evidence type="ECO:0000256" key="2">
    <source>
        <dbReference type="ARBA" id="ARBA00022475"/>
    </source>
</evidence>
<name>A0ABP8N0R6_9BACT</name>
<accession>A0ABP8N0R6</accession>
<dbReference type="RefSeq" id="WP_345324366.1">
    <property type="nucleotide sequence ID" value="NZ_BAABGA010000046.1"/>
</dbReference>
<comment type="caution">
    <text evidence="10">The sequence shown here is derived from an EMBL/GenBank/DDBJ whole genome shotgun (WGS) entry which is preliminary data.</text>
</comment>
<organism evidence="10 11">
    <name type="scientific">Novipirellula rosea</name>
    <dbReference type="NCBI Taxonomy" id="1031540"/>
    <lineage>
        <taxon>Bacteria</taxon>
        <taxon>Pseudomonadati</taxon>
        <taxon>Planctomycetota</taxon>
        <taxon>Planctomycetia</taxon>
        <taxon>Pirellulales</taxon>
        <taxon>Pirellulaceae</taxon>
        <taxon>Novipirellula</taxon>
    </lineage>
</organism>
<evidence type="ECO:0000256" key="8">
    <source>
        <dbReference type="SAM" id="Phobius"/>
    </source>
</evidence>
<feature type="transmembrane region" description="Helical" evidence="8">
    <location>
        <begin position="322"/>
        <end position="340"/>
    </location>
</feature>
<dbReference type="InterPro" id="IPR050297">
    <property type="entry name" value="LipidA_mod_glycosyltrf_83"/>
</dbReference>
<comment type="subcellular location">
    <subcellularLocation>
        <location evidence="1">Cell membrane</location>
        <topology evidence="1">Multi-pass membrane protein</topology>
    </subcellularLocation>
</comment>
<dbReference type="PANTHER" id="PTHR33908">
    <property type="entry name" value="MANNOSYLTRANSFERASE YKCB-RELATED"/>
    <property type="match status" value="1"/>
</dbReference>
<feature type="transmembrane region" description="Helical" evidence="8">
    <location>
        <begin position="248"/>
        <end position="270"/>
    </location>
</feature>
<keyword evidence="3" id="KW-0328">Glycosyltransferase</keyword>
<keyword evidence="6 8" id="KW-1133">Transmembrane helix</keyword>
<feature type="transmembrane region" description="Helical" evidence="8">
    <location>
        <begin position="152"/>
        <end position="167"/>
    </location>
</feature>
<evidence type="ECO:0000256" key="6">
    <source>
        <dbReference type="ARBA" id="ARBA00022989"/>
    </source>
</evidence>
<sequence length="535" mass="59835">MLDWILEKRYRFATVLFAYFGLHVVIRVCISGSLDFDESEQAFLSQWFSLGYNSQPPLYTWMQTALFHLFGYGVMPLALLKNVLLALTYLCVFGTVRKATGNAAMALVASLAMMTIPQIAWESHRDLSHTVAVTFAVSLLVYCVVSLRHQPHWKWYVAIGLTCGFGLMSKYNFGIVILAVMAAAVSVPSYRRWLLDRRLILSVVVATVLIAPHTYWAVDHLQLASSKTISTLTREQTDSWGSNVSHGVYALVTSTLACCLLTLAIFLVAFRDSLKNVYLQWKSNSIAADPTTLLIERFLLIVAIALMMLVLSGHALEFKNRWIQPFACLFPAYLMLRVGRFANSDRVAMNRVCISAVTLMAVVLIAIVARPMLSQKRNKFIWLNIPYPQFAETIENEIGEAPAIIITPHMHSAGNLKLQFPNSLVIAMDQRHLVDSESLLKIIARGNQQVVVATDVCTPSAHEKLSEFAIEIVGQPTDQLLWRSREYRYLYGDESANTTLGFARLEHSIDPIAAIYDPLSASDRIGALPQETATH</sequence>
<feature type="transmembrane region" description="Helical" evidence="8">
    <location>
        <begin position="298"/>
        <end position="316"/>
    </location>
</feature>
<gene>
    <name evidence="10" type="ORF">GCM10023156_36760</name>
</gene>
<evidence type="ECO:0000259" key="9">
    <source>
        <dbReference type="Pfam" id="PF13231"/>
    </source>
</evidence>
<reference evidence="11" key="1">
    <citation type="journal article" date="2019" name="Int. J. Syst. Evol. Microbiol.">
        <title>The Global Catalogue of Microorganisms (GCM) 10K type strain sequencing project: providing services to taxonomists for standard genome sequencing and annotation.</title>
        <authorList>
            <consortium name="The Broad Institute Genomics Platform"/>
            <consortium name="The Broad Institute Genome Sequencing Center for Infectious Disease"/>
            <person name="Wu L."/>
            <person name="Ma J."/>
        </authorList>
    </citation>
    <scope>NUCLEOTIDE SEQUENCE [LARGE SCALE GENOMIC DNA]</scope>
    <source>
        <strain evidence="11">JCM 17759</strain>
    </source>
</reference>
<feature type="transmembrane region" description="Helical" evidence="8">
    <location>
        <begin position="104"/>
        <end position="121"/>
    </location>
</feature>
<evidence type="ECO:0000313" key="11">
    <source>
        <dbReference type="Proteomes" id="UP001500840"/>
    </source>
</evidence>
<feature type="transmembrane region" description="Helical" evidence="8">
    <location>
        <begin position="69"/>
        <end position="92"/>
    </location>
</feature>
<dbReference type="EMBL" id="BAABGA010000046">
    <property type="protein sequence ID" value="GAA4458511.1"/>
    <property type="molecule type" value="Genomic_DNA"/>
</dbReference>
<protein>
    <submittedName>
        <fullName evidence="10">Glycosyltransferase family 39 protein</fullName>
    </submittedName>
</protein>
<keyword evidence="5 8" id="KW-0812">Transmembrane</keyword>
<evidence type="ECO:0000256" key="3">
    <source>
        <dbReference type="ARBA" id="ARBA00022676"/>
    </source>
</evidence>
<evidence type="ECO:0000256" key="1">
    <source>
        <dbReference type="ARBA" id="ARBA00004651"/>
    </source>
</evidence>